<feature type="region of interest" description="Disordered" evidence="1">
    <location>
        <begin position="1"/>
        <end position="31"/>
    </location>
</feature>
<reference evidence="2" key="1">
    <citation type="submission" date="2021-01" db="EMBL/GenBank/DDBJ databases">
        <authorList>
            <person name="Corre E."/>
            <person name="Pelletier E."/>
            <person name="Niang G."/>
            <person name="Scheremetjew M."/>
            <person name="Finn R."/>
            <person name="Kale V."/>
            <person name="Holt S."/>
            <person name="Cochrane G."/>
            <person name="Meng A."/>
            <person name="Brown T."/>
            <person name="Cohen L."/>
        </authorList>
    </citation>
    <scope>NUCLEOTIDE SEQUENCE</scope>
    <source>
        <strain evidence="2">RCC1130</strain>
    </source>
</reference>
<feature type="region of interest" description="Disordered" evidence="1">
    <location>
        <begin position="48"/>
        <end position="75"/>
    </location>
</feature>
<accession>A0A7S0JFI4</accession>
<evidence type="ECO:0000313" key="2">
    <source>
        <dbReference type="EMBL" id="CAD8549331.1"/>
    </source>
</evidence>
<dbReference type="EMBL" id="HBER01049084">
    <property type="protein sequence ID" value="CAD8549331.1"/>
    <property type="molecule type" value="Transcribed_RNA"/>
</dbReference>
<organism evidence="2">
    <name type="scientific">Calcidiscus leptoporus</name>
    <dbReference type="NCBI Taxonomy" id="127549"/>
    <lineage>
        <taxon>Eukaryota</taxon>
        <taxon>Haptista</taxon>
        <taxon>Haptophyta</taxon>
        <taxon>Prymnesiophyceae</taxon>
        <taxon>Coccolithales</taxon>
        <taxon>Calcidiscaceae</taxon>
        <taxon>Calcidiscus</taxon>
    </lineage>
</organism>
<proteinExistence type="predicted"/>
<evidence type="ECO:0000256" key="1">
    <source>
        <dbReference type="SAM" id="MobiDB-lite"/>
    </source>
</evidence>
<protein>
    <submittedName>
        <fullName evidence="2">Uncharacterized protein</fullName>
    </submittedName>
</protein>
<dbReference type="AlphaFoldDB" id="A0A7S0JFI4"/>
<sequence>MNHFAVDMPPQPSALRAHMTPRAHASQSRPPCAPIACTSWFTLRSLERSGARRRRHRSGTCPPRRYTHRSQPQRSLTAILARERSTTPPWPRPPARHCDVQTPGIPVRAHARAAARQLSRPTQGGEIKEVGNDDSTNVPTTDSLSALTLTPLHRLEHSFFFR</sequence>
<feature type="region of interest" description="Disordered" evidence="1">
    <location>
        <begin position="115"/>
        <end position="139"/>
    </location>
</feature>
<gene>
    <name evidence="2" type="ORF">CLEP1334_LOCUS24621</name>
</gene>
<name>A0A7S0JFI4_9EUKA</name>